<dbReference type="Gene3D" id="3.20.20.70">
    <property type="entry name" value="Aldolase class I"/>
    <property type="match status" value="1"/>
</dbReference>
<accession>A0ABY5VGS2</accession>
<feature type="domain" description="Radical SAM core" evidence="5">
    <location>
        <begin position="88"/>
        <end position="305"/>
    </location>
</feature>
<evidence type="ECO:0000256" key="2">
    <source>
        <dbReference type="ARBA" id="ARBA00022723"/>
    </source>
</evidence>
<evidence type="ECO:0000256" key="4">
    <source>
        <dbReference type="ARBA" id="ARBA00023014"/>
    </source>
</evidence>
<keyword evidence="7" id="KW-1185">Reference proteome</keyword>
<dbReference type="CDD" id="cd01335">
    <property type="entry name" value="Radical_SAM"/>
    <property type="match status" value="1"/>
</dbReference>
<dbReference type="Pfam" id="PF04055">
    <property type="entry name" value="Radical_SAM"/>
    <property type="match status" value="1"/>
</dbReference>
<evidence type="ECO:0000313" key="6">
    <source>
        <dbReference type="EMBL" id="UWP58698.1"/>
    </source>
</evidence>
<dbReference type="InterPro" id="IPR058240">
    <property type="entry name" value="rSAM_sf"/>
</dbReference>
<reference evidence="6" key="1">
    <citation type="journal article" date="2022" name="Cell">
        <title>Design, construction, and in vivo augmentation of a complex gut microbiome.</title>
        <authorList>
            <person name="Cheng A.G."/>
            <person name="Ho P.Y."/>
            <person name="Aranda-Diaz A."/>
            <person name="Jain S."/>
            <person name="Yu F.B."/>
            <person name="Meng X."/>
            <person name="Wang M."/>
            <person name="Iakiviak M."/>
            <person name="Nagashima K."/>
            <person name="Zhao A."/>
            <person name="Murugkar P."/>
            <person name="Patil A."/>
            <person name="Atabakhsh K."/>
            <person name="Weakley A."/>
            <person name="Yan J."/>
            <person name="Brumbaugh A.R."/>
            <person name="Higginbottom S."/>
            <person name="Dimas A."/>
            <person name="Shiver A.L."/>
            <person name="Deutschbauer A."/>
            <person name="Neff N."/>
            <person name="Sonnenburg J.L."/>
            <person name="Huang K.C."/>
            <person name="Fischbach M.A."/>
        </authorList>
    </citation>
    <scope>NUCLEOTIDE SEQUENCE</scope>
    <source>
        <strain evidence="6">DSM 19829</strain>
    </source>
</reference>
<organism evidence="6 7">
    <name type="scientific">Ruminococcus gauvreauii</name>
    <dbReference type="NCBI Taxonomy" id="438033"/>
    <lineage>
        <taxon>Bacteria</taxon>
        <taxon>Bacillati</taxon>
        <taxon>Bacillota</taxon>
        <taxon>Clostridia</taxon>
        <taxon>Eubacteriales</taxon>
        <taxon>Oscillospiraceae</taxon>
        <taxon>Ruminococcus</taxon>
    </lineage>
</organism>
<dbReference type="InterPro" id="IPR056488">
    <property type="entry name" value="Zn_ribbon_HMPTM"/>
</dbReference>
<protein>
    <submittedName>
        <fullName evidence="6">Radical SAM protein</fullName>
    </submittedName>
</protein>
<evidence type="ECO:0000313" key="7">
    <source>
        <dbReference type="Proteomes" id="UP001060164"/>
    </source>
</evidence>
<dbReference type="NCBIfam" id="NF045646">
    <property type="entry name" value="rSAM_Se_TrsS"/>
    <property type="match status" value="1"/>
</dbReference>
<keyword evidence="1" id="KW-0949">S-adenosyl-L-methionine</keyword>
<dbReference type="InterPro" id="IPR007197">
    <property type="entry name" value="rSAM"/>
</dbReference>
<dbReference type="EMBL" id="CP102290">
    <property type="protein sequence ID" value="UWP58698.1"/>
    <property type="molecule type" value="Genomic_DNA"/>
</dbReference>
<dbReference type="SFLD" id="SFLDG01067">
    <property type="entry name" value="SPASM/twitch_domain_containing"/>
    <property type="match status" value="1"/>
</dbReference>
<dbReference type="RefSeq" id="WP_028529047.1">
    <property type="nucleotide sequence ID" value="NZ_CABLBR010000018.1"/>
</dbReference>
<dbReference type="InterPro" id="IPR013785">
    <property type="entry name" value="Aldolase_TIM"/>
</dbReference>
<gene>
    <name evidence="6" type="ORF">NQ502_15155</name>
</gene>
<evidence type="ECO:0000259" key="5">
    <source>
        <dbReference type="PROSITE" id="PS51918"/>
    </source>
</evidence>
<proteinExistence type="predicted"/>
<dbReference type="Pfam" id="PF23545">
    <property type="entry name" value="Zn_ribbon_HMPTM"/>
    <property type="match status" value="1"/>
</dbReference>
<dbReference type="SFLD" id="SFLDS00029">
    <property type="entry name" value="Radical_SAM"/>
    <property type="match status" value="1"/>
</dbReference>
<keyword evidence="3" id="KW-0408">Iron</keyword>
<dbReference type="PANTHER" id="PTHR43306">
    <property type="entry name" value="7,8-DIHYDRO-6-HYDROXYMETHYLPTERIN DIMETHYLTRANSFERASE"/>
    <property type="match status" value="1"/>
</dbReference>
<dbReference type="PANTHER" id="PTHR43306:SF1">
    <property type="entry name" value="7,8-DIHYDRO-6-HYDROXYMETHYLPTERIN DIMETHYLTRANSFERASE"/>
    <property type="match status" value="1"/>
</dbReference>
<dbReference type="PROSITE" id="PS51918">
    <property type="entry name" value="RADICAL_SAM"/>
    <property type="match status" value="1"/>
</dbReference>
<name>A0ABY5VGS2_9FIRM</name>
<evidence type="ECO:0000256" key="1">
    <source>
        <dbReference type="ARBA" id="ARBA00022691"/>
    </source>
</evidence>
<keyword evidence="4" id="KW-0411">Iron-sulfur</keyword>
<keyword evidence="2" id="KW-0479">Metal-binding</keyword>
<dbReference type="Proteomes" id="UP001060164">
    <property type="component" value="Chromosome"/>
</dbReference>
<dbReference type="SFLD" id="SFLDG01100">
    <property type="entry name" value="methyltransferase_(Class_D)"/>
    <property type="match status" value="1"/>
</dbReference>
<dbReference type="SUPFAM" id="SSF102114">
    <property type="entry name" value="Radical SAM enzymes"/>
    <property type="match status" value="1"/>
</dbReference>
<evidence type="ECO:0000256" key="3">
    <source>
        <dbReference type="ARBA" id="ARBA00023004"/>
    </source>
</evidence>
<dbReference type="InterPro" id="IPR034474">
    <property type="entry name" value="Methyltransferase_Class_D"/>
</dbReference>
<sequence length="462" mass="51353">MSDQETCIGTTESVCPVCLQRIPARRVKTGDEVYLEKECPGHGSFRTLIWRGWPDYENWGRAHEQAAPVNPAHAEREKGCPYDCGLCPDHRQHTCCVLMEVTSRCNLGCPVCFASAGTPSKEPDIAMIGSWFDAMMNSGGPFNIQLSGGEPTMRDDLDEIIRLGRGKGFSFFQLNTNGIRIAEEPGYIRHLADAGLNCVFLQFDGLRDETYRKLRGRPLFELKKKAIAECEAADIGVVLVPTLAAGVNTQEAGDILQFALDHMPAVRGVHFQPISYFGRFEDMDAGMRYTLPDLLRDIENQTEGRMKVSDFSPGNAENAYCSFSGNFMKMQDGTIRTLNSEKSCGCGAAHAQPGAASRKAQKFVARRWSSGRPKVRSADQKTGCCCQTGSLDDFLERIEQYTLAVSCMTFMDAWNLDLERLRECYIHIISQKEKMNLVPFCAYNLTAADGRTLYRGLEDSGT</sequence>
<dbReference type="InterPro" id="IPR054698">
    <property type="entry name" value="rSAM_Se_TrsS"/>
</dbReference>